<feature type="signal peptide" evidence="1">
    <location>
        <begin position="1"/>
        <end position="19"/>
    </location>
</feature>
<sequence>MRRPLPFLLPLVAAQLLLACSPDTGERAGRSMDRAAERTGDALGGAARDTGAALNRAGNWVGDRVEPGRR</sequence>
<dbReference type="RefSeq" id="WP_209370463.1">
    <property type="nucleotide sequence ID" value="NZ_JAGIZA010000002.1"/>
</dbReference>
<proteinExistence type="predicted"/>
<reference evidence="2" key="1">
    <citation type="submission" date="2021-03" db="EMBL/GenBank/DDBJ databases">
        <authorList>
            <person name="So Y."/>
        </authorList>
    </citation>
    <scope>NUCLEOTIDE SEQUENCE</scope>
    <source>
        <strain evidence="2">SG15</strain>
    </source>
</reference>
<accession>A0A940MQM5</accession>
<gene>
    <name evidence="2" type="ORF">J5Y10_02730</name>
</gene>
<dbReference type="AlphaFoldDB" id="A0A940MQM5"/>
<evidence type="ECO:0000256" key="1">
    <source>
        <dbReference type="SAM" id="SignalP"/>
    </source>
</evidence>
<evidence type="ECO:0000313" key="3">
    <source>
        <dbReference type="Proteomes" id="UP000677537"/>
    </source>
</evidence>
<dbReference type="PROSITE" id="PS51257">
    <property type="entry name" value="PROKAR_LIPOPROTEIN"/>
    <property type="match status" value="1"/>
</dbReference>
<keyword evidence="1" id="KW-0732">Signal</keyword>
<feature type="chain" id="PRO_5037161634" description="Entericidin EcnAB" evidence="1">
    <location>
        <begin position="20"/>
        <end position="70"/>
    </location>
</feature>
<comment type="caution">
    <text evidence="2">The sequence shown here is derived from an EMBL/GenBank/DDBJ whole genome shotgun (WGS) entry which is preliminary data.</text>
</comment>
<dbReference type="EMBL" id="JAGIZA010000002">
    <property type="protein sequence ID" value="MBP0491689.1"/>
    <property type="molecule type" value="Genomic_DNA"/>
</dbReference>
<protein>
    <recommendedName>
        <fullName evidence="4">Entericidin EcnAB</fullName>
    </recommendedName>
</protein>
<name>A0A940MQM5_9PROT</name>
<keyword evidence="3" id="KW-1185">Reference proteome</keyword>
<organism evidence="2 3">
    <name type="scientific">Roseomonas indoligenes</name>
    <dbReference type="NCBI Taxonomy" id="2820811"/>
    <lineage>
        <taxon>Bacteria</taxon>
        <taxon>Pseudomonadati</taxon>
        <taxon>Pseudomonadota</taxon>
        <taxon>Alphaproteobacteria</taxon>
        <taxon>Acetobacterales</taxon>
        <taxon>Roseomonadaceae</taxon>
        <taxon>Roseomonas</taxon>
    </lineage>
</organism>
<evidence type="ECO:0008006" key="4">
    <source>
        <dbReference type="Google" id="ProtNLM"/>
    </source>
</evidence>
<dbReference type="Proteomes" id="UP000677537">
    <property type="component" value="Unassembled WGS sequence"/>
</dbReference>
<evidence type="ECO:0000313" key="2">
    <source>
        <dbReference type="EMBL" id="MBP0491689.1"/>
    </source>
</evidence>